<dbReference type="EMBL" id="JXOJ01000001">
    <property type="protein sequence ID" value="KLK89050.1"/>
    <property type="molecule type" value="Genomic_DNA"/>
</dbReference>
<dbReference type="Gene3D" id="3.20.20.80">
    <property type="entry name" value="Glycosidases"/>
    <property type="match status" value="1"/>
</dbReference>
<keyword evidence="3" id="KW-1185">Reference proteome</keyword>
<dbReference type="Proteomes" id="UP000035301">
    <property type="component" value="Unassembled WGS sequence"/>
</dbReference>
<proteinExistence type="predicted"/>
<dbReference type="CDD" id="cd11347">
    <property type="entry name" value="AmyAc_1"/>
    <property type="match status" value="1"/>
</dbReference>
<sequence length="491" mass="56487">MNTPRHPALYEVNARVLLRRLGREAGRRLTLDDIPDSRLAELAGCGFSRVYLMGAWETGEAGLRVSRSNEQWLAGYRCLLPDLDEEDICGSPFAISGYLLHPELGEPEALPRFRDRLHRHGILLLLDFVPNHTAPDHPWVRNHPDYYVHGTEEELARRPQEFTRVNLPDGPAVFAHGRDPYSGGWPDTLQLDYGNPALQEAMIAELQRIAGQCDGLRCDMAMLVLPVVFRRTWGREMEPFWPRAIEGVHREHPGFLFMAEVYWDLEWTLQQQGFDYTYDKRLYDRLRNGAARPVREHFWADPEYQRRSVRFLENHDENRAAAVFPPDRHRAAAVLAFLCPGLRFFHRGQLSGRHKKIPVHLCREPREPADRAIEEFYRGLLTCLRLPVFRDGEWRLLDCNPAWEGNPSHDGYVAFAWEHRGERSLVAVNYAPDRGQCYVPFPWADLAGKAVRLRDLMGPAQYNREGGSLLSPGLFLDIPGWGCHVFEVTGE</sequence>
<name>A0A0H1R1H4_9EURY</name>
<dbReference type="PATRIC" id="fig|1550566.3.peg.202"/>
<feature type="domain" description="Glycosyl hydrolase family 13 catalytic" evidence="1">
    <location>
        <begin position="15"/>
        <end position="384"/>
    </location>
</feature>
<dbReference type="InterPro" id="IPR006047">
    <property type="entry name" value="GH13_cat_dom"/>
</dbReference>
<reference evidence="2 3" key="1">
    <citation type="journal article" date="2015" name="Int. J. Syst. Evol. Microbiol.">
        <title>Methanoculleus sediminis sp. nov., a methanogen from sediments near a submarine mud volcano.</title>
        <authorList>
            <person name="Chen S.C."/>
            <person name="Chen M.F."/>
            <person name="Lai M.C."/>
            <person name="Weng C.Y."/>
            <person name="Wu S.Y."/>
            <person name="Lin S."/>
            <person name="Yang T.F."/>
            <person name="Chen P.C."/>
        </authorList>
    </citation>
    <scope>NUCLEOTIDE SEQUENCE [LARGE SCALE GENOMIC DNA]</scope>
    <source>
        <strain evidence="2 3">S3Fa</strain>
    </source>
</reference>
<dbReference type="InterPro" id="IPR017853">
    <property type="entry name" value="GH"/>
</dbReference>
<dbReference type="STRING" id="1550566.SZ63_00910"/>
<dbReference type="AlphaFoldDB" id="A0A0H1R1H4"/>
<dbReference type="PANTHER" id="PTHR47786">
    <property type="entry name" value="ALPHA-1,4-GLUCAN:MALTOSE-1-PHOSPHATE MALTOSYLTRANSFERASE"/>
    <property type="match status" value="1"/>
</dbReference>
<evidence type="ECO:0000313" key="2">
    <source>
        <dbReference type="EMBL" id="KLK89050.1"/>
    </source>
</evidence>
<gene>
    <name evidence="2" type="ORF">SZ63_00910</name>
</gene>
<accession>A0A0H1R1H4</accession>
<evidence type="ECO:0000259" key="1">
    <source>
        <dbReference type="SMART" id="SM00642"/>
    </source>
</evidence>
<evidence type="ECO:0000313" key="3">
    <source>
        <dbReference type="Proteomes" id="UP000035301"/>
    </source>
</evidence>
<comment type="caution">
    <text evidence="2">The sequence shown here is derived from an EMBL/GenBank/DDBJ whole genome shotgun (WGS) entry which is preliminary data.</text>
</comment>
<organism evidence="2 3">
    <name type="scientific">Methanoculleus sediminis</name>
    <dbReference type="NCBI Taxonomy" id="1550566"/>
    <lineage>
        <taxon>Archaea</taxon>
        <taxon>Methanobacteriati</taxon>
        <taxon>Methanobacteriota</taxon>
        <taxon>Stenosarchaea group</taxon>
        <taxon>Methanomicrobia</taxon>
        <taxon>Methanomicrobiales</taxon>
        <taxon>Methanomicrobiaceae</taxon>
        <taxon>Methanoculleus</taxon>
    </lineage>
</organism>
<dbReference type="OrthoDB" id="34423at2157"/>
<dbReference type="SMART" id="SM00642">
    <property type="entry name" value="Aamy"/>
    <property type="match status" value="1"/>
</dbReference>
<dbReference type="RefSeq" id="WP_048179692.1">
    <property type="nucleotide sequence ID" value="NZ_JXOJ01000001.1"/>
</dbReference>
<dbReference type="GO" id="GO:0005975">
    <property type="term" value="P:carbohydrate metabolic process"/>
    <property type="evidence" value="ECO:0007669"/>
    <property type="project" value="InterPro"/>
</dbReference>
<dbReference type="SUPFAM" id="SSF51445">
    <property type="entry name" value="(Trans)glycosidases"/>
    <property type="match status" value="1"/>
</dbReference>
<protein>
    <submittedName>
        <fullName evidence="2">Alpha-amylase</fullName>
    </submittedName>
</protein>
<dbReference type="PANTHER" id="PTHR47786:SF2">
    <property type="entry name" value="GLYCOSYL HYDROLASE FAMILY 13 CATALYTIC DOMAIN-CONTAINING PROTEIN"/>
    <property type="match status" value="1"/>
</dbReference>